<proteinExistence type="predicted"/>
<dbReference type="AlphaFoldDB" id="A0A222P261"/>
<evidence type="ECO:0000256" key="1">
    <source>
        <dbReference type="ARBA" id="ARBA00022737"/>
    </source>
</evidence>
<keyword evidence="1" id="KW-0677">Repeat</keyword>
<evidence type="ECO:0000313" key="5">
    <source>
        <dbReference type="EMBL" id="ASQ45923.1"/>
    </source>
</evidence>
<protein>
    <submittedName>
        <fullName evidence="5">Ankyrin repeats (3 copies)</fullName>
    </submittedName>
</protein>
<name>A0A222P261_9GAMM</name>
<dbReference type="Proteomes" id="UP000201728">
    <property type="component" value="Chromosome"/>
</dbReference>
<feature type="repeat" description="ANK" evidence="3">
    <location>
        <begin position="394"/>
        <end position="426"/>
    </location>
</feature>
<dbReference type="InterPro" id="IPR002110">
    <property type="entry name" value="Ankyrin_rpt"/>
</dbReference>
<sequence>MYHTFMKHLQLTRIAQELGYASITNEGLCKGFSAMLIQAACCGQIERFYKRLEILEQYKDKPEKLKSDIAVLQKLSKTEQEIPDNHQILEIPAFFEGIALYLNPEIGAEMFGGRSYFQDHEIEISAYIQSKELENLGGLHCALRTNDQYNQKELAEFLKGIGQELKDYPDSAINLSCNNHSVAIRVLGKDQFQLIETDSLDELNTHYNSQQLAKKLNKTFNKSWRNWIGERPLVMSVSVFTSKANPLNLNHLKATHPLIPSQDSIGFTVLECAAENNDVDTLRRIDFTKIYAPKISRALEIACFRCSNDVADFLLKLPSIDLSKSNAIFAALKSKNYSLVEKIRKHPTFNLHATYRKGNVLHAVAAAKHAGAEAVDLAKQFIDSGVDINAKDIKGYTPLRTACHYGNLELAKLLLKHGADPKEKNIDNITVLHVAVKSGHLELVQELLDRYEEGDKNCNAKTLQGNTPFHFACATGNKAMVEKLLSYADCDIRTKENLTPLGVACKNNHLQLIPILLEKTTLSINDIKPDSALLQKIAQCDIETQNNFLKKALECYIAHRNTEPEYKDLLHTGFSKTEKISAAQALLNKLKGDPINLKSHLAALNDKRLSSLYGMYNRLHPVVAFKSDENGISPSYSTMIKVMPKAVHSSPRPDAVPLKERQIMEESSDKKQEQVESSIKSPTPFKTSPL</sequence>
<evidence type="ECO:0000256" key="2">
    <source>
        <dbReference type="ARBA" id="ARBA00023043"/>
    </source>
</evidence>
<accession>A0A222P261</accession>
<evidence type="ECO:0000256" key="3">
    <source>
        <dbReference type="PROSITE-ProRule" id="PRU00023"/>
    </source>
</evidence>
<dbReference type="PROSITE" id="PS50088">
    <property type="entry name" value="ANK_REPEAT"/>
    <property type="match status" value="3"/>
</dbReference>
<feature type="repeat" description="ANK" evidence="3">
    <location>
        <begin position="427"/>
        <end position="450"/>
    </location>
</feature>
<dbReference type="EMBL" id="CP016397">
    <property type="protein sequence ID" value="ASQ45923.1"/>
    <property type="molecule type" value="Genomic_DNA"/>
</dbReference>
<feature type="compositionally biased region" description="Basic and acidic residues" evidence="4">
    <location>
        <begin position="657"/>
        <end position="674"/>
    </location>
</feature>
<gene>
    <name evidence="5" type="ORF">clem_06840</name>
</gene>
<feature type="region of interest" description="Disordered" evidence="4">
    <location>
        <begin position="646"/>
        <end position="690"/>
    </location>
</feature>
<dbReference type="PANTHER" id="PTHR24198">
    <property type="entry name" value="ANKYRIN REPEAT AND PROTEIN KINASE DOMAIN-CONTAINING PROTEIN"/>
    <property type="match status" value="1"/>
</dbReference>
<dbReference type="KEGG" id="lcd:clem_06840"/>
<dbReference type="Gene3D" id="1.25.40.20">
    <property type="entry name" value="Ankyrin repeat-containing domain"/>
    <property type="match status" value="1"/>
</dbReference>
<dbReference type="SUPFAM" id="SSF48403">
    <property type="entry name" value="Ankyrin repeat"/>
    <property type="match status" value="1"/>
</dbReference>
<dbReference type="InterPro" id="IPR036770">
    <property type="entry name" value="Ankyrin_rpt-contain_sf"/>
</dbReference>
<dbReference type="PROSITE" id="PS50297">
    <property type="entry name" value="ANK_REP_REGION"/>
    <property type="match status" value="3"/>
</dbReference>
<dbReference type="SMART" id="SM00248">
    <property type="entry name" value="ANK"/>
    <property type="match status" value="7"/>
</dbReference>
<keyword evidence="6" id="KW-1185">Reference proteome</keyword>
<keyword evidence="2 3" id="KW-0040">ANK repeat</keyword>
<reference evidence="6" key="1">
    <citation type="submission" date="2016-07" db="EMBL/GenBank/DDBJ databases">
        <authorList>
            <person name="Florea S."/>
            <person name="Webb J.S."/>
            <person name="Jaromczyk J."/>
            <person name="Schardl C.L."/>
        </authorList>
    </citation>
    <scope>NUCLEOTIDE SEQUENCE [LARGE SCALE GENOMIC DNA]</scope>
    <source>
        <strain evidence="6">CDC-D5610</strain>
    </source>
</reference>
<feature type="repeat" description="ANK" evidence="3">
    <location>
        <begin position="464"/>
        <end position="486"/>
    </location>
</feature>
<evidence type="ECO:0000256" key="4">
    <source>
        <dbReference type="SAM" id="MobiDB-lite"/>
    </source>
</evidence>
<organism evidence="5 6">
    <name type="scientific">Legionella clemsonensis</name>
    <dbReference type="NCBI Taxonomy" id="1867846"/>
    <lineage>
        <taxon>Bacteria</taxon>
        <taxon>Pseudomonadati</taxon>
        <taxon>Pseudomonadota</taxon>
        <taxon>Gammaproteobacteria</taxon>
        <taxon>Legionellales</taxon>
        <taxon>Legionellaceae</taxon>
        <taxon>Legionella</taxon>
    </lineage>
</organism>
<dbReference type="OrthoDB" id="5649730at2"/>
<feature type="compositionally biased region" description="Polar residues" evidence="4">
    <location>
        <begin position="675"/>
        <end position="690"/>
    </location>
</feature>
<dbReference type="RefSeq" id="WP_094090931.1">
    <property type="nucleotide sequence ID" value="NZ_CP016397.1"/>
</dbReference>
<evidence type="ECO:0000313" key="6">
    <source>
        <dbReference type="Proteomes" id="UP000201728"/>
    </source>
</evidence>
<dbReference type="PANTHER" id="PTHR24198:SF165">
    <property type="entry name" value="ANKYRIN REPEAT-CONTAINING PROTEIN-RELATED"/>
    <property type="match status" value="1"/>
</dbReference>
<dbReference type="Pfam" id="PF12796">
    <property type="entry name" value="Ank_2"/>
    <property type="match status" value="2"/>
</dbReference>